<evidence type="ECO:0000256" key="4">
    <source>
        <dbReference type="ARBA" id="ARBA00023235"/>
    </source>
</evidence>
<organism evidence="7 8">
    <name type="scientific">Prochlorococcus marinus (strain MIT 9303)</name>
    <dbReference type="NCBI Taxonomy" id="59922"/>
    <lineage>
        <taxon>Bacteria</taxon>
        <taxon>Bacillati</taxon>
        <taxon>Cyanobacteriota</taxon>
        <taxon>Cyanophyceae</taxon>
        <taxon>Synechococcales</taxon>
        <taxon>Prochlorococcaceae</taxon>
        <taxon>Prochlorococcus</taxon>
    </lineage>
</organism>
<dbReference type="HOGENOM" id="CLU_006493_8_4_3"/>
<keyword evidence="4 7" id="KW-0413">Isomerase</keyword>
<evidence type="ECO:0000259" key="6">
    <source>
        <dbReference type="Pfam" id="PF00425"/>
    </source>
</evidence>
<evidence type="ECO:0000256" key="5">
    <source>
        <dbReference type="ARBA" id="ARBA00041564"/>
    </source>
</evidence>
<evidence type="ECO:0000256" key="2">
    <source>
        <dbReference type="ARBA" id="ARBA00005297"/>
    </source>
</evidence>
<evidence type="ECO:0000256" key="3">
    <source>
        <dbReference type="ARBA" id="ARBA00012824"/>
    </source>
</evidence>
<accession>A2CDA5</accession>
<dbReference type="PANTHER" id="PTHR42839">
    <property type="entry name" value="ISOCHORISMATE SYNTHASE ENTC"/>
    <property type="match status" value="1"/>
</dbReference>
<dbReference type="AlphaFoldDB" id="A2CDA5"/>
<dbReference type="EMBL" id="CP000554">
    <property type="protein sequence ID" value="ABM79465.1"/>
    <property type="molecule type" value="Genomic_DNA"/>
</dbReference>
<sequence>MQHPAGLAWERSLETRERPIHLSSTRAQLRSRMTADRSFSNLLTAASRGWCERKGDEGVLSLALPLDEVDPLYHLPLLADEHPFQFLWDSAPGLCFAAAGQCQSLDLAGPRRFELAQRFSDTTLARLTDATPNAPTQARAKILLAFSFFDHPAERQRSQIHTSAVQAVLPRWQLSRQGRHGWLRLNGVITQQAEARDLAEQLWLMAENLLDPNHNSKDFWPSSVRGTTELQPWQECYRPALKRGLDLVSSGELNKLVLAVRQSIQLQAPLNPLPVLAKLRQQQSGSCRFLWRRSHEDAFFGASPERLLSLQGNQLRTDALAGTADRNDDGQGLLRSEKDRREHELVVASITSQLFNQGLTPRRPRNPQLARHGQLVHLHTPITANAMGHTSLNLAKILHPTPAVAGLPCREAMAWLRTLEPFERGSYAAPIGWIDSQGDTELRVAIRCGHARGSVLDLTAGAGLVRGSVVERELQEVGMKLSVLADQLDLDAKDQPRLTSKRAIT</sequence>
<evidence type="ECO:0000313" key="7">
    <source>
        <dbReference type="EMBL" id="ABM79465.1"/>
    </source>
</evidence>
<dbReference type="InterPro" id="IPR015890">
    <property type="entry name" value="Chorismate_C"/>
</dbReference>
<name>A2CDA5_PROM3</name>
<dbReference type="Gene3D" id="3.60.120.10">
    <property type="entry name" value="Anthranilate synthase"/>
    <property type="match status" value="1"/>
</dbReference>
<gene>
    <name evidence="7" type="primary">menF</name>
    <name evidence="7" type="ordered locus">P9303_27351</name>
</gene>
<dbReference type="STRING" id="59922.P9303_27351"/>
<dbReference type="InterPro" id="IPR004561">
    <property type="entry name" value="IsoChor_synthase"/>
</dbReference>
<dbReference type="EC" id="5.4.4.2" evidence="3"/>
<dbReference type="PANTHER" id="PTHR42839:SF2">
    <property type="entry name" value="ISOCHORISMATE SYNTHASE ENTC"/>
    <property type="match status" value="1"/>
</dbReference>
<evidence type="ECO:0000313" key="8">
    <source>
        <dbReference type="Proteomes" id="UP000002274"/>
    </source>
</evidence>
<protein>
    <recommendedName>
        <fullName evidence="3">isochorismate synthase</fullName>
        <ecNumber evidence="3">5.4.4.2</ecNumber>
    </recommendedName>
    <alternativeName>
        <fullName evidence="5">Isochorismate mutase</fullName>
    </alternativeName>
</protein>
<dbReference type="SUPFAM" id="SSF56322">
    <property type="entry name" value="ADC synthase"/>
    <property type="match status" value="1"/>
</dbReference>
<comment type="catalytic activity">
    <reaction evidence="1">
        <text>chorismate = isochorismate</text>
        <dbReference type="Rhea" id="RHEA:18985"/>
        <dbReference type="ChEBI" id="CHEBI:29748"/>
        <dbReference type="ChEBI" id="CHEBI:29780"/>
        <dbReference type="EC" id="5.4.4.2"/>
    </reaction>
</comment>
<dbReference type="Pfam" id="PF00425">
    <property type="entry name" value="Chorismate_bind"/>
    <property type="match status" value="1"/>
</dbReference>
<dbReference type="Proteomes" id="UP000002274">
    <property type="component" value="Chromosome"/>
</dbReference>
<dbReference type="NCBIfam" id="TIGR00543">
    <property type="entry name" value="isochor_syn"/>
    <property type="match status" value="1"/>
</dbReference>
<proteinExistence type="inferred from homology"/>
<feature type="domain" description="Chorismate-utilising enzyme C-terminal" evidence="6">
    <location>
        <begin position="235"/>
        <end position="480"/>
    </location>
</feature>
<dbReference type="InterPro" id="IPR005801">
    <property type="entry name" value="ADC_synthase"/>
</dbReference>
<reference evidence="7 8" key="1">
    <citation type="journal article" date="2007" name="PLoS Genet.">
        <title>Patterns and implications of gene gain and loss in the evolution of Prochlorococcus.</title>
        <authorList>
            <person name="Kettler G.C."/>
            <person name="Martiny A.C."/>
            <person name="Huang K."/>
            <person name="Zucker J."/>
            <person name="Coleman M.L."/>
            <person name="Rodrigue S."/>
            <person name="Chen F."/>
            <person name="Lapidus A."/>
            <person name="Ferriera S."/>
            <person name="Johnson J."/>
            <person name="Steglich C."/>
            <person name="Church G.M."/>
            <person name="Richardson P."/>
            <person name="Chisholm S.W."/>
        </authorList>
    </citation>
    <scope>NUCLEOTIDE SEQUENCE [LARGE SCALE GENOMIC DNA]</scope>
    <source>
        <strain evidence="7 8">MIT 9303</strain>
    </source>
</reference>
<evidence type="ECO:0000256" key="1">
    <source>
        <dbReference type="ARBA" id="ARBA00000799"/>
    </source>
</evidence>
<comment type="similarity">
    <text evidence="2">Belongs to the isochorismate synthase family.</text>
</comment>
<dbReference type="KEGG" id="pmf:P9303_27351"/>
<dbReference type="GO" id="GO:0008909">
    <property type="term" value="F:isochorismate synthase activity"/>
    <property type="evidence" value="ECO:0007669"/>
    <property type="project" value="UniProtKB-EC"/>
</dbReference>